<dbReference type="SUPFAM" id="SSF54001">
    <property type="entry name" value="Cysteine proteinases"/>
    <property type="match status" value="1"/>
</dbReference>
<evidence type="ECO:0000313" key="4">
    <source>
        <dbReference type="Proteomes" id="UP001314229"/>
    </source>
</evidence>
<dbReference type="InterPro" id="IPR038765">
    <property type="entry name" value="Papain-like_cys_pep_sf"/>
</dbReference>
<reference evidence="3 4" key="1">
    <citation type="submission" date="2024-01" db="EMBL/GenBank/DDBJ databases">
        <authorList>
            <person name="Alioto T."/>
            <person name="Alioto T."/>
            <person name="Gomez Garrido J."/>
        </authorList>
    </citation>
    <scope>NUCLEOTIDE SEQUENCE [LARGE SCALE GENOMIC DNA]</scope>
</reference>
<dbReference type="Proteomes" id="UP001314229">
    <property type="component" value="Unassembled WGS sequence"/>
</dbReference>
<dbReference type="PROSITE" id="PS00972">
    <property type="entry name" value="USP_1"/>
    <property type="match status" value="1"/>
</dbReference>
<feature type="region of interest" description="Disordered" evidence="1">
    <location>
        <begin position="94"/>
        <end position="115"/>
    </location>
</feature>
<dbReference type="GO" id="GO:0000082">
    <property type="term" value="P:G1/S transition of mitotic cell cycle"/>
    <property type="evidence" value="ECO:0007669"/>
    <property type="project" value="TreeGrafter"/>
</dbReference>
<evidence type="ECO:0000313" key="3">
    <source>
        <dbReference type="EMBL" id="CAK6974921.1"/>
    </source>
</evidence>
<evidence type="ECO:0000256" key="1">
    <source>
        <dbReference type="SAM" id="MobiDB-lite"/>
    </source>
</evidence>
<gene>
    <name evidence="3" type="ORF">FSCOSCO3_A019749</name>
</gene>
<evidence type="ECO:0000259" key="2">
    <source>
        <dbReference type="PROSITE" id="PS50235"/>
    </source>
</evidence>
<protein>
    <submittedName>
        <fullName evidence="3">Ubiquitin carboxyl-terminal hydrolase 37-like isoform X5</fullName>
    </submittedName>
</protein>
<dbReference type="EMBL" id="CAWUFR010000278">
    <property type="protein sequence ID" value="CAK6974921.1"/>
    <property type="molecule type" value="Genomic_DNA"/>
</dbReference>
<dbReference type="GO" id="GO:0005829">
    <property type="term" value="C:cytosol"/>
    <property type="evidence" value="ECO:0007669"/>
    <property type="project" value="TreeGrafter"/>
</dbReference>
<dbReference type="InterPro" id="IPR028889">
    <property type="entry name" value="USP"/>
</dbReference>
<comment type="caution">
    <text evidence="3">The sequence shown here is derived from an EMBL/GenBank/DDBJ whole genome shotgun (WGS) entry which is preliminary data.</text>
</comment>
<dbReference type="AlphaFoldDB" id="A0AAV1PT99"/>
<keyword evidence="3" id="KW-0378">Hydrolase</keyword>
<organism evidence="3 4">
    <name type="scientific">Scomber scombrus</name>
    <name type="common">Atlantic mackerel</name>
    <name type="synonym">Scomber vernalis</name>
    <dbReference type="NCBI Taxonomy" id="13677"/>
    <lineage>
        <taxon>Eukaryota</taxon>
        <taxon>Metazoa</taxon>
        <taxon>Chordata</taxon>
        <taxon>Craniata</taxon>
        <taxon>Vertebrata</taxon>
        <taxon>Euteleostomi</taxon>
        <taxon>Actinopterygii</taxon>
        <taxon>Neopterygii</taxon>
        <taxon>Teleostei</taxon>
        <taxon>Neoteleostei</taxon>
        <taxon>Acanthomorphata</taxon>
        <taxon>Pelagiaria</taxon>
        <taxon>Scombriformes</taxon>
        <taxon>Scombridae</taxon>
        <taxon>Scomber</taxon>
    </lineage>
</organism>
<dbReference type="Pfam" id="PF00443">
    <property type="entry name" value="UCH"/>
    <property type="match status" value="1"/>
</dbReference>
<dbReference type="GO" id="GO:0004843">
    <property type="term" value="F:cysteine-type deubiquitinase activity"/>
    <property type="evidence" value="ECO:0007669"/>
    <property type="project" value="InterPro"/>
</dbReference>
<dbReference type="Gene3D" id="3.90.70.10">
    <property type="entry name" value="Cysteine proteinases"/>
    <property type="match status" value="1"/>
</dbReference>
<proteinExistence type="predicted"/>
<dbReference type="InterPro" id="IPR001394">
    <property type="entry name" value="Peptidase_C19_UCH"/>
</dbReference>
<accession>A0AAV1PT99</accession>
<keyword evidence="4" id="KW-1185">Reference proteome</keyword>
<dbReference type="GO" id="GO:0016579">
    <property type="term" value="P:protein deubiquitination"/>
    <property type="evidence" value="ECO:0007669"/>
    <property type="project" value="InterPro"/>
</dbReference>
<name>A0AAV1PT99_SCOSC</name>
<dbReference type="PROSITE" id="PS50235">
    <property type="entry name" value="USP_3"/>
    <property type="match status" value="1"/>
</dbReference>
<dbReference type="InterPro" id="IPR050164">
    <property type="entry name" value="Peptidase_C19"/>
</dbReference>
<dbReference type="GO" id="GO:0005634">
    <property type="term" value="C:nucleus"/>
    <property type="evidence" value="ECO:0007669"/>
    <property type="project" value="TreeGrafter"/>
</dbReference>
<dbReference type="PANTHER" id="PTHR24006">
    <property type="entry name" value="UBIQUITIN CARBOXYL-TERMINAL HYDROLASE"/>
    <property type="match status" value="1"/>
</dbReference>
<dbReference type="InterPro" id="IPR018200">
    <property type="entry name" value="USP_CS"/>
</dbReference>
<feature type="domain" description="USP" evidence="2">
    <location>
        <begin position="194"/>
        <end position="499"/>
    </location>
</feature>
<sequence length="500" mass="57338">MNYRFFQRTKNKITPKAPVVEHESQLCSTSKAKVPVTDVPAATAGTDWLHRLFGHLMRKREDSKQRSDLQQNQKTGRRCNLFSCCRRKCRVAPAPETKGDDEHKTIHKPQRSPTADDQVIEFAVSEEDKEVVEKEVVEKEVVEKEVVEKVVVEKEVVEKEVVEKEVVEKKVVEKEVVEKVVVKKTEARMQVDWFGFPNQGQTCYINSSLQSLITLKGFTCGIIEQVEVWSTAPEAELIRGFINIVSLHRSMDVQSKLNALQIFKIIISIRNPEFKDNNQKDAHEFITSFLDQFRSLAPVLKQKAAIAGKTYKCAVEDNFVFKMQNTRTCKGCGVKTCREEEFTNLSLNLVSGASIQEMLQDYLREEELEFRCSCGAKRSGQQPTFKTLPKVLMLQVKRFQYTHYTQVQKLRHPVKLHKELMVTSGQGDGWYSLVSDISHLGMGAHQGHYVSDGIHPDVELDDPSDRWQVYNDRQVTEVQGDAVCQGRQNSVFIVFYERRM</sequence>
<dbReference type="CDD" id="cd02257">
    <property type="entry name" value="Peptidase_C19"/>
    <property type="match status" value="1"/>
</dbReference>
<dbReference type="PANTHER" id="PTHR24006:SF915">
    <property type="entry name" value="UBIQUITIN CARBOXYL-TERMINAL HYDROLASE-RELATED"/>
    <property type="match status" value="1"/>
</dbReference>